<reference evidence="3 4" key="1">
    <citation type="journal article" date="2019" name="Int. J. Syst. Evol. Microbiol.">
        <title>The Global Catalogue of Microorganisms (GCM) 10K type strain sequencing project: providing services to taxonomists for standard genome sequencing and annotation.</title>
        <authorList>
            <consortium name="The Broad Institute Genomics Platform"/>
            <consortium name="The Broad Institute Genome Sequencing Center for Infectious Disease"/>
            <person name="Wu L."/>
            <person name="Ma J."/>
        </authorList>
    </citation>
    <scope>NUCLEOTIDE SEQUENCE [LARGE SCALE GENOMIC DNA]</scope>
    <source>
        <strain evidence="3 4">CGMCC 1.16026</strain>
    </source>
</reference>
<name>A0ABD5QUY9_9EURY</name>
<dbReference type="GO" id="GO:0003677">
    <property type="term" value="F:DNA binding"/>
    <property type="evidence" value="ECO:0007669"/>
    <property type="project" value="UniProtKB-KW"/>
</dbReference>
<evidence type="ECO:0000256" key="2">
    <source>
        <dbReference type="SAM" id="MobiDB-lite"/>
    </source>
</evidence>
<dbReference type="InterPro" id="IPR012340">
    <property type="entry name" value="NA-bd_OB-fold"/>
</dbReference>
<gene>
    <name evidence="3" type="ORF">ACFPJA_14410</name>
</gene>
<dbReference type="SUPFAM" id="SSF50249">
    <property type="entry name" value="Nucleic acid-binding proteins"/>
    <property type="match status" value="3"/>
</dbReference>
<evidence type="ECO:0000313" key="4">
    <source>
        <dbReference type="Proteomes" id="UP001596145"/>
    </source>
</evidence>
<proteinExistence type="predicted"/>
<dbReference type="PANTHER" id="PTHR13356">
    <property type="entry name" value="OB FOLD NUCLEIC ACID BINDING PROTEIN-RELATED"/>
    <property type="match status" value="1"/>
</dbReference>
<dbReference type="InterPro" id="IPR051231">
    <property type="entry name" value="SOSS-B"/>
</dbReference>
<keyword evidence="4" id="KW-1185">Reference proteome</keyword>
<dbReference type="CDD" id="cd04491">
    <property type="entry name" value="SoSSB_OBF"/>
    <property type="match status" value="2"/>
</dbReference>
<dbReference type="Gene3D" id="2.40.50.140">
    <property type="entry name" value="Nucleic acid-binding proteins"/>
    <property type="match status" value="2"/>
</dbReference>
<dbReference type="AlphaFoldDB" id="A0ABD5QUY9"/>
<feature type="region of interest" description="Disordered" evidence="2">
    <location>
        <begin position="40"/>
        <end position="60"/>
    </location>
</feature>
<dbReference type="EMBL" id="JBHSKV010000018">
    <property type="protein sequence ID" value="MFC5135904.1"/>
    <property type="molecule type" value="Genomic_DNA"/>
</dbReference>
<dbReference type="NCBIfam" id="NF005554">
    <property type="entry name" value="PRK07218.1"/>
    <property type="match status" value="1"/>
</dbReference>
<keyword evidence="1" id="KW-0238">DNA-binding</keyword>
<dbReference type="RefSeq" id="WP_122105165.1">
    <property type="nucleotide sequence ID" value="NZ_JBHSKV010000018.1"/>
</dbReference>
<accession>A0ABD5QUY9</accession>
<comment type="caution">
    <text evidence="3">The sequence shown here is derived from an EMBL/GenBank/DDBJ whole genome shotgun (WGS) entry which is preliminary data.</text>
</comment>
<dbReference type="PANTHER" id="PTHR13356:SF10">
    <property type="entry name" value="REPLICATION FACTOR-A PROTEIN 1"/>
    <property type="match status" value="1"/>
</dbReference>
<protein>
    <submittedName>
        <fullName evidence="3">Single-stranded DNA binding protein</fullName>
    </submittedName>
</protein>
<organism evidence="3 4">
    <name type="scientific">Halorubrum glutamatedens</name>
    <dbReference type="NCBI Taxonomy" id="2707018"/>
    <lineage>
        <taxon>Archaea</taxon>
        <taxon>Methanobacteriati</taxon>
        <taxon>Methanobacteriota</taxon>
        <taxon>Stenosarchaea group</taxon>
        <taxon>Halobacteria</taxon>
        <taxon>Halobacteriales</taxon>
        <taxon>Haloferacaceae</taxon>
        <taxon>Halorubrum</taxon>
    </lineage>
</organism>
<dbReference type="Proteomes" id="UP001596145">
    <property type="component" value="Unassembled WGS sequence"/>
</dbReference>
<evidence type="ECO:0000256" key="1">
    <source>
        <dbReference type="ARBA" id="ARBA00023125"/>
    </source>
</evidence>
<evidence type="ECO:0000313" key="3">
    <source>
        <dbReference type="EMBL" id="MFC5135904.1"/>
    </source>
</evidence>
<sequence length="424" mass="45010">MDVNSHAEELASDLGVDKAEVKADLENLLEYSVPIDEAKQSVRRKHGGGGGGSSPTPESVDLVEITTDHGNVTATVRVLTRGTRTIRYQGDDLTIREGELADGTGTISYTAWQDFGFEPGDSLTIGNAGVREWDGEPELNLNESTTVAIADEPVAVDHEVGGDRDLVDIAAGDRGRNVEVRVLEVESKTISGRDGETEIREGVVGDETAKLPFTDWDPRPDLEVGADLRIEDVYAREFRGVPSINLTEFTTVTPLSEPVSVAESAPRLSVGEAVASGGMFDVEFVGNVLEVRDGSGLIERCPECGRVTQNGQCRSHGEVDGEDDLRVKAILDDGTDTVTVVLDDELTAEVYGGGLDEALAAAKDAMDKDVVAESIADTLVGGAYRVRGSLSVDEYGATLDATAFEEADDDPAESARAALAEVGR</sequence>